<evidence type="ECO:0000313" key="3">
    <source>
        <dbReference type="Proteomes" id="UP001237780"/>
    </source>
</evidence>
<comment type="caution">
    <text evidence="2">The sequence shown here is derived from an EMBL/GenBank/DDBJ whole genome shotgun (WGS) entry which is preliminary data.</text>
</comment>
<name>A0ABU0S725_9HYPH</name>
<feature type="transmembrane region" description="Helical" evidence="1">
    <location>
        <begin position="281"/>
        <end position="300"/>
    </location>
</feature>
<feature type="transmembrane region" description="Helical" evidence="1">
    <location>
        <begin position="169"/>
        <end position="190"/>
    </location>
</feature>
<feature type="transmembrane region" description="Helical" evidence="1">
    <location>
        <begin position="350"/>
        <end position="382"/>
    </location>
</feature>
<gene>
    <name evidence="2" type="ORF">QFZ34_001738</name>
</gene>
<keyword evidence="1" id="KW-1133">Transmembrane helix</keyword>
<proteinExistence type="predicted"/>
<feature type="transmembrane region" description="Helical" evidence="1">
    <location>
        <begin position="237"/>
        <end position="260"/>
    </location>
</feature>
<reference evidence="2 3" key="1">
    <citation type="submission" date="2023-07" db="EMBL/GenBank/DDBJ databases">
        <title>Comparative genomics of wheat-associated soil bacteria to identify genetic determinants of phenazine resistance.</title>
        <authorList>
            <person name="Mouncey N."/>
        </authorList>
    </citation>
    <scope>NUCLEOTIDE SEQUENCE [LARGE SCALE GENOMIC DNA]</scope>
    <source>
        <strain evidence="2 3">W4I11</strain>
    </source>
</reference>
<feature type="transmembrane region" description="Helical" evidence="1">
    <location>
        <begin position="112"/>
        <end position="131"/>
    </location>
</feature>
<feature type="transmembrane region" description="Helical" evidence="1">
    <location>
        <begin position="57"/>
        <end position="74"/>
    </location>
</feature>
<accession>A0ABU0S725</accession>
<evidence type="ECO:0000256" key="1">
    <source>
        <dbReference type="SAM" id="Phobius"/>
    </source>
</evidence>
<feature type="transmembrane region" description="Helical" evidence="1">
    <location>
        <begin position="315"/>
        <end position="338"/>
    </location>
</feature>
<keyword evidence="1" id="KW-0812">Transmembrane</keyword>
<evidence type="ECO:0000313" key="2">
    <source>
        <dbReference type="EMBL" id="MDQ0996556.1"/>
    </source>
</evidence>
<feature type="transmembrane region" description="Helical" evidence="1">
    <location>
        <begin position="24"/>
        <end position="45"/>
    </location>
</feature>
<dbReference type="PANTHER" id="PTHR36840:SF1">
    <property type="entry name" value="BLL5714 PROTEIN"/>
    <property type="match status" value="1"/>
</dbReference>
<feature type="transmembrane region" description="Helical" evidence="1">
    <location>
        <begin position="211"/>
        <end position="231"/>
    </location>
</feature>
<dbReference type="PANTHER" id="PTHR36840">
    <property type="entry name" value="BLL5714 PROTEIN"/>
    <property type="match status" value="1"/>
</dbReference>
<dbReference type="Pfam" id="PF06772">
    <property type="entry name" value="LtrA"/>
    <property type="match status" value="1"/>
</dbReference>
<sequence length="394" mass="43503">MVFSGAIRDYSRKKNAKDSSKVDFVELFFDLVFVFAITQISHLLLHDLTLKGLVESALLLAAVWWVWVYTTWVTNWMDPSKPPIRAMLFVLMLAGLVLSTSIPTAFGERGLIFAIAFVFMQLGRSLFMLWAVRRHNQSNFRNFLRISIWLAISGMFWIAGGLADPEHRIFFWGLALAVELGGPALGFRTPGLGSSTTADWDIDGDHMAERAALFIIIALGESILVSGATFAEQHWNLISFSAFLTTFTASVAMWLVYFNVGQSAAHHKITATDDPGRVARIAYTYIHVLLVAGIIVVAVSDELILAHPSGHIETATIWTSIGGTALYLLGNLLFKFYIAGRPPLSHMVGLGLCAVLACFASHMSPLMLGLLTSLILIIVTIWELKGRPNDQHHV</sequence>
<dbReference type="EMBL" id="JAUSZT010000003">
    <property type="protein sequence ID" value="MDQ0996556.1"/>
    <property type="molecule type" value="Genomic_DNA"/>
</dbReference>
<dbReference type="InterPro" id="IPR010640">
    <property type="entry name" value="Low_temperature_requirement_A"/>
</dbReference>
<dbReference type="Proteomes" id="UP001237780">
    <property type="component" value="Unassembled WGS sequence"/>
</dbReference>
<keyword evidence="3" id="KW-1185">Reference proteome</keyword>
<dbReference type="RefSeq" id="WP_307279473.1">
    <property type="nucleotide sequence ID" value="NZ_JAUSZT010000003.1"/>
</dbReference>
<feature type="transmembrane region" description="Helical" evidence="1">
    <location>
        <begin position="143"/>
        <end position="163"/>
    </location>
</feature>
<protein>
    <submittedName>
        <fullName evidence="2">Low temperature requirement protein LtrA</fullName>
    </submittedName>
</protein>
<organism evidence="2 3">
    <name type="scientific">Phyllobacterium ifriqiyense</name>
    <dbReference type="NCBI Taxonomy" id="314238"/>
    <lineage>
        <taxon>Bacteria</taxon>
        <taxon>Pseudomonadati</taxon>
        <taxon>Pseudomonadota</taxon>
        <taxon>Alphaproteobacteria</taxon>
        <taxon>Hyphomicrobiales</taxon>
        <taxon>Phyllobacteriaceae</taxon>
        <taxon>Phyllobacterium</taxon>
    </lineage>
</organism>
<feature type="transmembrane region" description="Helical" evidence="1">
    <location>
        <begin position="86"/>
        <end position="106"/>
    </location>
</feature>
<keyword evidence="1" id="KW-0472">Membrane</keyword>